<evidence type="ECO:0000259" key="1">
    <source>
        <dbReference type="Pfam" id="PF09848"/>
    </source>
</evidence>
<gene>
    <name evidence="2" type="ORF">KIM372_05310</name>
</gene>
<name>A0ABM8B705_9BIFI</name>
<dbReference type="Pfam" id="PF09848">
    <property type="entry name" value="SLFN-g3_helicase"/>
    <property type="match status" value="1"/>
</dbReference>
<dbReference type="InterPro" id="IPR027417">
    <property type="entry name" value="P-loop_NTPase"/>
</dbReference>
<evidence type="ECO:0000313" key="2">
    <source>
        <dbReference type="EMBL" id="BDR52624.1"/>
    </source>
</evidence>
<proteinExistence type="predicted"/>
<evidence type="ECO:0000313" key="3">
    <source>
        <dbReference type="Proteomes" id="UP001321766"/>
    </source>
</evidence>
<dbReference type="Proteomes" id="UP001321766">
    <property type="component" value="Chromosome"/>
</dbReference>
<organism evidence="2 3">
    <name type="scientific">Bombiscardovia nodaiensis</name>
    <dbReference type="NCBI Taxonomy" id="2932181"/>
    <lineage>
        <taxon>Bacteria</taxon>
        <taxon>Bacillati</taxon>
        <taxon>Actinomycetota</taxon>
        <taxon>Actinomycetes</taxon>
        <taxon>Bifidobacteriales</taxon>
        <taxon>Bifidobacteriaceae</taxon>
        <taxon>Bombiscardovia</taxon>
    </lineage>
</organism>
<dbReference type="CDD" id="cd10439">
    <property type="entry name" value="GIY-YIG_COG3410"/>
    <property type="match status" value="1"/>
</dbReference>
<protein>
    <recommendedName>
        <fullName evidence="1">Schlafen group 3-like DNA/RNA helicase domain-containing protein</fullName>
    </recommendedName>
</protein>
<dbReference type="InterPro" id="IPR018647">
    <property type="entry name" value="SLFN_3-like_DNA/RNA_helicase"/>
</dbReference>
<accession>A0ABM8B705</accession>
<keyword evidence="3" id="KW-1185">Reference proteome</keyword>
<dbReference type="EMBL" id="AP026798">
    <property type="protein sequence ID" value="BDR52624.1"/>
    <property type="molecule type" value="Genomic_DNA"/>
</dbReference>
<dbReference type="SUPFAM" id="SSF52540">
    <property type="entry name" value="P-loop containing nucleoside triphosphate hydrolases"/>
    <property type="match status" value="1"/>
</dbReference>
<reference evidence="2 3" key="1">
    <citation type="journal article" date="2023" name="Microbiol. Spectr.">
        <title>Symbiosis of Carpenter Bees with Uncharacterized Lactic Acid Bacteria Showing NAD Auxotrophy.</title>
        <authorList>
            <person name="Kawasaki S."/>
            <person name="Ozawa K."/>
            <person name="Mori T."/>
            <person name="Yamamoto A."/>
            <person name="Ito M."/>
            <person name="Ohkuma M."/>
            <person name="Sakamoto M."/>
            <person name="Matsutani M."/>
        </authorList>
    </citation>
    <scope>NUCLEOTIDE SEQUENCE [LARGE SCALE GENOMIC DNA]</scope>
    <source>
        <strain evidence="2 3">Kim37-2</strain>
    </source>
</reference>
<feature type="domain" description="Schlafen group 3-like DNA/RNA helicase" evidence="1">
    <location>
        <begin position="280"/>
        <end position="731"/>
    </location>
</feature>
<sequence>MSKSTNLSSVIIDLPYARHNPKDFEEAIESEARSMSRDNENVLMSVSSDSTFEQQLARNIRYILHYPTVYIVHYKYPANKYSKKSQYTVYVGETNSITDRTQQHIDSVPEKSAGWQKLIDLVHQDSMDVKQYVIGHEHFNKSLTLDIENKLMSYLPSVPSVSLALNKRNNPQDDYYTADELDKVFSQIWAGLHKEDPELFPSESLIRDSALFKASPFTKLNDEQKQAESKIIETVKKIIGIEDDEDDRGNSLIQTNASYVKQPTHKNNNKAANDGDPTYVIIVQGMAGTGKTVLLSHLFDLLCTQLHIAGPIDSTSDKQPYKNSSTEERMRSYMIVNHAEQENVYNQIALKLGLQKKQGQVVVNATRFINRFSNQKLNNKTGKYSGRALPDEPNGRADIVLIDEAHLLRTQGNQGYSGTNQLKDILKRTKIAIVVFDPEQVLHSSQYWTREELDFLQPSLTDQSEDSVENTPFRTDSFHGESYQVARIRLHEQMRVQADDKTCAWLDEFTSNGTVAQLDLKPSADKSGDFEDSKGFHLHVFESPNELYQEILEKSQERGSGAEGKGLSRLLATYDWEYSSKTKNTNDAHGRWNVELCKDSDGKWHTGLGNRAKGAVNQTFSMPWNYELYPEYGGKKTDAERGAWAERDFTIHEIGSTYTIQGFDLNYAGVIIGPSVIYRNGNVQFDPKNSKDKYAVQGRHDATVDPCENLKHQLNVLLKRGVHGLYLFAVDEQLQQKLLEVINAC</sequence>
<dbReference type="Gene3D" id="3.40.50.300">
    <property type="entry name" value="P-loop containing nucleotide triphosphate hydrolases"/>
    <property type="match status" value="1"/>
</dbReference>